<feature type="compositionally biased region" description="Low complexity" evidence="3">
    <location>
        <begin position="236"/>
        <end position="245"/>
    </location>
</feature>
<feature type="region of interest" description="Disordered" evidence="3">
    <location>
        <begin position="220"/>
        <end position="317"/>
    </location>
</feature>
<dbReference type="Proteomes" id="UP000615446">
    <property type="component" value="Unassembled WGS sequence"/>
</dbReference>
<evidence type="ECO:0000313" key="4">
    <source>
        <dbReference type="EMBL" id="GBC03383.1"/>
    </source>
</evidence>
<feature type="compositionally biased region" description="Low complexity" evidence="3">
    <location>
        <begin position="290"/>
        <end position="300"/>
    </location>
</feature>
<feature type="compositionally biased region" description="Low complexity" evidence="3">
    <location>
        <begin position="152"/>
        <end position="162"/>
    </location>
</feature>
<accession>A0A2Z6RR58</accession>
<dbReference type="Gene3D" id="3.80.10.10">
    <property type="entry name" value="Ribonuclease Inhibitor"/>
    <property type="match status" value="1"/>
</dbReference>
<evidence type="ECO:0000256" key="3">
    <source>
        <dbReference type="SAM" id="MobiDB-lite"/>
    </source>
</evidence>
<gene>
    <name evidence="5" type="ORF">RCL2_001640200</name>
    <name evidence="4" type="ORF">RclHR1_00510014</name>
</gene>
<dbReference type="PANTHER" id="PTHR18849">
    <property type="entry name" value="LEUCINE RICH REPEAT PROTEIN"/>
    <property type="match status" value="1"/>
</dbReference>
<dbReference type="OrthoDB" id="433501at2759"/>
<dbReference type="SUPFAM" id="SSF52058">
    <property type="entry name" value="L domain-like"/>
    <property type="match status" value="1"/>
</dbReference>
<dbReference type="Proteomes" id="UP000247702">
    <property type="component" value="Unassembled WGS sequence"/>
</dbReference>
<dbReference type="EMBL" id="BLAL01000187">
    <property type="protein sequence ID" value="GES89504.1"/>
    <property type="molecule type" value="Genomic_DNA"/>
</dbReference>
<reference evidence="5" key="2">
    <citation type="submission" date="2019-10" db="EMBL/GenBank/DDBJ databases">
        <title>Conservation and host-specific expression of non-tandemly repeated heterogenous ribosome RNA gene in arbuscular mycorrhizal fungi.</title>
        <authorList>
            <person name="Maeda T."/>
            <person name="Kobayashi Y."/>
            <person name="Nakagawa T."/>
            <person name="Ezawa T."/>
            <person name="Yamaguchi K."/>
            <person name="Bino T."/>
            <person name="Nishimoto Y."/>
            <person name="Shigenobu S."/>
            <person name="Kawaguchi M."/>
        </authorList>
    </citation>
    <scope>NUCLEOTIDE SEQUENCE</scope>
    <source>
        <strain evidence="5">HR1</strain>
    </source>
</reference>
<keyword evidence="2" id="KW-0677">Repeat</keyword>
<organism evidence="4 6">
    <name type="scientific">Rhizophagus clarus</name>
    <dbReference type="NCBI Taxonomy" id="94130"/>
    <lineage>
        <taxon>Eukaryota</taxon>
        <taxon>Fungi</taxon>
        <taxon>Fungi incertae sedis</taxon>
        <taxon>Mucoromycota</taxon>
        <taxon>Glomeromycotina</taxon>
        <taxon>Glomeromycetes</taxon>
        <taxon>Glomerales</taxon>
        <taxon>Glomeraceae</taxon>
        <taxon>Rhizophagus</taxon>
    </lineage>
</organism>
<dbReference type="InterPro" id="IPR032675">
    <property type="entry name" value="LRR_dom_sf"/>
</dbReference>
<sequence length="363" mass="40208">MAILTDELILTKSGAKSVTEVRNLNLWGCELDDIGILKNCSSLETLSLSVNNLTTLEQLSECKGLKELYLRKNFINDVEQVKFLTALRNLEVLWLCDNPCANDETKYRSIVLRYLPWLKKLDHHDVTDEEVLASMSSLPPTMPPKIRNRLTSSKNLSNEGLNENELSKKIGNIDNNNDFASTSSDNIGANLFKSSSWTPKPNYDLDSLYKSPKPIRANLNGILSFHGNGQNSPRARSPAINSNRPPSRPPSRTPPPSQEGGIKLVKSKSNNGSSKTNGSGNLQPKSPGKPTSAPLSRTPSRTPPPKLNNISEDFNIKNDPRQQSNVLTAVLALIDELEEKDLHVVQRKLQLVMLNRQGKPGKK</sequence>
<feature type="compositionally biased region" description="Low complexity" evidence="3">
    <location>
        <begin position="267"/>
        <end position="281"/>
    </location>
</feature>
<evidence type="ECO:0000313" key="5">
    <source>
        <dbReference type="EMBL" id="GES89504.1"/>
    </source>
</evidence>
<name>A0A2Z6RR58_9GLOM</name>
<dbReference type="InterPro" id="IPR001611">
    <property type="entry name" value="Leu-rich_rpt"/>
</dbReference>
<feature type="region of interest" description="Disordered" evidence="3">
    <location>
        <begin position="135"/>
        <end position="162"/>
    </location>
</feature>
<evidence type="ECO:0000313" key="6">
    <source>
        <dbReference type="Proteomes" id="UP000247702"/>
    </source>
</evidence>
<dbReference type="AlphaFoldDB" id="A0A2Z6RR58"/>
<keyword evidence="1" id="KW-0433">Leucine-rich repeat</keyword>
<dbReference type="EMBL" id="BEXD01003882">
    <property type="protein sequence ID" value="GBC03383.1"/>
    <property type="molecule type" value="Genomic_DNA"/>
</dbReference>
<keyword evidence="6" id="KW-1185">Reference proteome</keyword>
<feature type="compositionally biased region" description="Pro residues" evidence="3">
    <location>
        <begin position="246"/>
        <end position="257"/>
    </location>
</feature>
<protein>
    <submittedName>
        <fullName evidence="5">Protein tilB homolog isoform X3</fullName>
    </submittedName>
</protein>
<dbReference type="GO" id="GO:0007010">
    <property type="term" value="P:cytoskeleton organization"/>
    <property type="evidence" value="ECO:0007669"/>
    <property type="project" value="TreeGrafter"/>
</dbReference>
<dbReference type="PROSITE" id="PS51450">
    <property type="entry name" value="LRR"/>
    <property type="match status" value="2"/>
</dbReference>
<evidence type="ECO:0000256" key="2">
    <source>
        <dbReference type="ARBA" id="ARBA00022737"/>
    </source>
</evidence>
<proteinExistence type="predicted"/>
<evidence type="ECO:0000256" key="1">
    <source>
        <dbReference type="ARBA" id="ARBA00022614"/>
    </source>
</evidence>
<comment type="caution">
    <text evidence="4">The sequence shown here is derived from an EMBL/GenBank/DDBJ whole genome shotgun (WGS) entry which is preliminary data.</text>
</comment>
<dbReference type="PANTHER" id="PTHR18849:SF0">
    <property type="entry name" value="CILIA- AND FLAGELLA-ASSOCIATED PROTEIN 410-RELATED"/>
    <property type="match status" value="1"/>
</dbReference>
<reference evidence="4 6" key="1">
    <citation type="submission" date="2017-11" db="EMBL/GenBank/DDBJ databases">
        <title>The genome of Rhizophagus clarus HR1 reveals common genetic basis of auxotrophy among arbuscular mycorrhizal fungi.</title>
        <authorList>
            <person name="Kobayashi Y."/>
        </authorList>
    </citation>
    <scope>NUCLEOTIDE SEQUENCE [LARGE SCALE GENOMIC DNA]</scope>
    <source>
        <strain evidence="4 6">HR1</strain>
    </source>
</reference>